<dbReference type="InterPro" id="IPR003660">
    <property type="entry name" value="HAMP_dom"/>
</dbReference>
<feature type="domain" description="HAMP" evidence="14">
    <location>
        <begin position="210"/>
        <end position="255"/>
    </location>
</feature>
<dbReference type="SUPFAM" id="SSF103190">
    <property type="entry name" value="Sensory domain-like"/>
    <property type="match status" value="1"/>
</dbReference>
<dbReference type="PROSITE" id="PS50885">
    <property type="entry name" value="HAMP"/>
    <property type="match status" value="1"/>
</dbReference>
<dbReference type="SUPFAM" id="SSF47384">
    <property type="entry name" value="Homodimeric domain of signal transducing histidine kinase"/>
    <property type="match status" value="1"/>
</dbReference>
<keyword evidence="5" id="KW-0597">Phosphoprotein</keyword>
<feature type="transmembrane region" description="Helical" evidence="12">
    <location>
        <begin position="6"/>
        <end position="27"/>
    </location>
</feature>
<dbReference type="GO" id="GO:0005886">
    <property type="term" value="C:plasma membrane"/>
    <property type="evidence" value="ECO:0007669"/>
    <property type="project" value="UniProtKB-SubCell"/>
</dbReference>
<dbReference type="PROSITE" id="PS50109">
    <property type="entry name" value="HIS_KIN"/>
    <property type="match status" value="1"/>
</dbReference>
<dbReference type="OrthoDB" id="9806130at2"/>
<evidence type="ECO:0000256" key="7">
    <source>
        <dbReference type="ARBA" id="ARBA00022692"/>
    </source>
</evidence>
<dbReference type="EMBL" id="FOVE01000016">
    <property type="protein sequence ID" value="SFN75767.1"/>
    <property type="molecule type" value="Genomic_DNA"/>
</dbReference>
<keyword evidence="4" id="KW-1003">Cell membrane</keyword>
<evidence type="ECO:0000256" key="6">
    <source>
        <dbReference type="ARBA" id="ARBA00022679"/>
    </source>
</evidence>
<dbReference type="PANTHER" id="PTHR45436">
    <property type="entry name" value="SENSOR HISTIDINE KINASE YKOH"/>
    <property type="match status" value="1"/>
</dbReference>
<evidence type="ECO:0000256" key="11">
    <source>
        <dbReference type="ARBA" id="ARBA00023136"/>
    </source>
</evidence>
<protein>
    <recommendedName>
        <fullName evidence="3">histidine kinase</fullName>
        <ecNumber evidence="3">2.7.13.3</ecNumber>
    </recommendedName>
</protein>
<dbReference type="InterPro" id="IPR036890">
    <property type="entry name" value="HATPase_C_sf"/>
</dbReference>
<keyword evidence="16" id="KW-1185">Reference proteome</keyword>
<evidence type="ECO:0000256" key="5">
    <source>
        <dbReference type="ARBA" id="ARBA00022553"/>
    </source>
</evidence>
<dbReference type="GO" id="GO:0000155">
    <property type="term" value="F:phosphorelay sensor kinase activity"/>
    <property type="evidence" value="ECO:0007669"/>
    <property type="project" value="InterPro"/>
</dbReference>
<evidence type="ECO:0000256" key="9">
    <source>
        <dbReference type="ARBA" id="ARBA00022989"/>
    </source>
</evidence>
<dbReference type="InterPro" id="IPR029151">
    <property type="entry name" value="Sensor-like_sf"/>
</dbReference>
<reference evidence="16" key="1">
    <citation type="submission" date="2016-10" db="EMBL/GenBank/DDBJ databases">
        <authorList>
            <person name="Varghese N."/>
            <person name="Submissions S."/>
        </authorList>
    </citation>
    <scope>NUCLEOTIDE SEQUENCE [LARGE SCALE GENOMIC DNA]</scope>
    <source>
        <strain evidence="16">DSM 6150</strain>
    </source>
</reference>
<evidence type="ECO:0000256" key="3">
    <source>
        <dbReference type="ARBA" id="ARBA00012438"/>
    </source>
</evidence>
<dbReference type="STRING" id="83765.SAMN05660284_02208"/>
<dbReference type="CDD" id="cd00082">
    <property type="entry name" value="HisKA"/>
    <property type="match status" value="1"/>
</dbReference>
<dbReference type="Proteomes" id="UP000242869">
    <property type="component" value="Unassembled WGS sequence"/>
</dbReference>
<evidence type="ECO:0000256" key="1">
    <source>
        <dbReference type="ARBA" id="ARBA00000085"/>
    </source>
</evidence>
<evidence type="ECO:0000256" key="12">
    <source>
        <dbReference type="SAM" id="Phobius"/>
    </source>
</evidence>
<name>A0A1I5BM71_9NEIS</name>
<feature type="transmembrane region" description="Helical" evidence="12">
    <location>
        <begin position="187"/>
        <end position="206"/>
    </location>
</feature>
<keyword evidence="11 12" id="KW-0472">Membrane</keyword>
<keyword evidence="9 12" id="KW-1133">Transmembrane helix</keyword>
<dbReference type="Pfam" id="PF00512">
    <property type="entry name" value="HisKA"/>
    <property type="match status" value="1"/>
</dbReference>
<comment type="subcellular location">
    <subcellularLocation>
        <location evidence="2">Cell membrane</location>
        <topology evidence="2">Multi-pass membrane protein</topology>
    </subcellularLocation>
</comment>
<comment type="catalytic activity">
    <reaction evidence="1">
        <text>ATP + protein L-histidine = ADP + protein N-phospho-L-histidine.</text>
        <dbReference type="EC" id="2.7.13.3"/>
    </reaction>
</comment>
<dbReference type="InterPro" id="IPR005467">
    <property type="entry name" value="His_kinase_dom"/>
</dbReference>
<dbReference type="SUPFAM" id="SSF55874">
    <property type="entry name" value="ATPase domain of HSP90 chaperone/DNA topoisomerase II/histidine kinase"/>
    <property type="match status" value="1"/>
</dbReference>
<dbReference type="SMART" id="SM00388">
    <property type="entry name" value="HisKA"/>
    <property type="match status" value="1"/>
</dbReference>
<dbReference type="InterPro" id="IPR003594">
    <property type="entry name" value="HATPase_dom"/>
</dbReference>
<keyword evidence="6" id="KW-0808">Transferase</keyword>
<dbReference type="PANTHER" id="PTHR45436:SF10">
    <property type="entry name" value="HISTIDINE KINASE"/>
    <property type="match status" value="1"/>
</dbReference>
<dbReference type="InterPro" id="IPR003661">
    <property type="entry name" value="HisK_dim/P_dom"/>
</dbReference>
<keyword evidence="8 15" id="KW-0418">Kinase</keyword>
<accession>A0A1I5BM71</accession>
<evidence type="ECO:0000256" key="8">
    <source>
        <dbReference type="ARBA" id="ARBA00022777"/>
    </source>
</evidence>
<evidence type="ECO:0000313" key="15">
    <source>
        <dbReference type="EMBL" id="SFN75767.1"/>
    </source>
</evidence>
<organism evidence="15 16">
    <name type="scientific">Formivibrio citricus</name>
    <dbReference type="NCBI Taxonomy" id="83765"/>
    <lineage>
        <taxon>Bacteria</taxon>
        <taxon>Pseudomonadati</taxon>
        <taxon>Pseudomonadota</taxon>
        <taxon>Betaproteobacteria</taxon>
        <taxon>Neisseriales</taxon>
        <taxon>Chitinibacteraceae</taxon>
        <taxon>Formivibrio</taxon>
    </lineage>
</organism>
<evidence type="ECO:0000313" key="16">
    <source>
        <dbReference type="Proteomes" id="UP000242869"/>
    </source>
</evidence>
<keyword evidence="7 12" id="KW-0812">Transmembrane</keyword>
<dbReference type="SMART" id="SM00387">
    <property type="entry name" value="HATPase_c"/>
    <property type="match status" value="1"/>
</dbReference>
<evidence type="ECO:0000256" key="2">
    <source>
        <dbReference type="ARBA" id="ARBA00004651"/>
    </source>
</evidence>
<dbReference type="InterPro" id="IPR004358">
    <property type="entry name" value="Sig_transdc_His_kin-like_C"/>
</dbReference>
<sequence length="473" mass="52579">MRLSLRLLLGYFLIVGVAAWFVLNVFVDEVKPGVRQAMEDTLVDTASLLAEIARDDLVAGKLPSGRFASEVERYLARPQQMRLWGMLKDEPGFRIYVTDDKGIVRFDSSGEALGKDYSRWNDVYLTLRGQYGARTTVEDPEYRDWTVMHVAAPIRDGDRIVGVLTVAKPNRLVQPYIERSETKIRRAGWLLLGITLAIGLIVALGLHHNLQKLEAYAAAVSRGERADLPKLSVKELRTLGAALEAMRERLEGRQYVEQYVATLTHEMKSPLTAIQGSAELLQDPAMLEDDHARFTGHIREQVGRLKSLIERMLNLASIEHRRRLESEEELDLCELVKEVASQFQPQLAARKLHITLPQDAAVPVRGEAFLLKQAIANLLDNAIAFSPENGSLEFSVQADPPALTLRDHGPGIPDYAQNQVFERFYSLPRPDGSGKSTGLGLAFVREVALLHGGTVTLSNHPDGGAVATMTFRS</sequence>
<proteinExistence type="predicted"/>
<dbReference type="CDD" id="cd18773">
    <property type="entry name" value="PDC1_HK_sensor"/>
    <property type="match status" value="1"/>
</dbReference>
<feature type="domain" description="Histidine kinase" evidence="13">
    <location>
        <begin position="262"/>
        <end position="473"/>
    </location>
</feature>
<dbReference type="Pfam" id="PF02518">
    <property type="entry name" value="HATPase_c"/>
    <property type="match status" value="1"/>
</dbReference>
<evidence type="ECO:0000259" key="13">
    <source>
        <dbReference type="PROSITE" id="PS50109"/>
    </source>
</evidence>
<evidence type="ECO:0000259" key="14">
    <source>
        <dbReference type="PROSITE" id="PS50885"/>
    </source>
</evidence>
<dbReference type="PRINTS" id="PR00344">
    <property type="entry name" value="BCTRLSENSOR"/>
</dbReference>
<dbReference type="RefSeq" id="WP_091196167.1">
    <property type="nucleotide sequence ID" value="NZ_FOVE01000016.1"/>
</dbReference>
<dbReference type="AlphaFoldDB" id="A0A1I5BM71"/>
<dbReference type="InterPro" id="IPR050428">
    <property type="entry name" value="TCS_sensor_his_kinase"/>
</dbReference>
<dbReference type="Gene3D" id="3.30.565.10">
    <property type="entry name" value="Histidine kinase-like ATPase, C-terminal domain"/>
    <property type="match status" value="1"/>
</dbReference>
<dbReference type="NCBIfam" id="NF008312">
    <property type="entry name" value="PRK11100.1"/>
    <property type="match status" value="1"/>
</dbReference>
<evidence type="ECO:0000256" key="10">
    <source>
        <dbReference type="ARBA" id="ARBA00023012"/>
    </source>
</evidence>
<dbReference type="Gene3D" id="1.10.287.130">
    <property type="match status" value="1"/>
</dbReference>
<dbReference type="InterPro" id="IPR036097">
    <property type="entry name" value="HisK_dim/P_sf"/>
</dbReference>
<gene>
    <name evidence="15" type="ORF">SAMN05660284_02208</name>
</gene>
<keyword evidence="10" id="KW-0902">Two-component regulatory system</keyword>
<evidence type="ECO:0000256" key="4">
    <source>
        <dbReference type="ARBA" id="ARBA00022475"/>
    </source>
</evidence>
<dbReference type="EC" id="2.7.13.3" evidence="3"/>